<proteinExistence type="predicted"/>
<dbReference type="Proteomes" id="UP000711047">
    <property type="component" value="Unassembled WGS sequence"/>
</dbReference>
<dbReference type="InterPro" id="IPR001509">
    <property type="entry name" value="Epimerase_deHydtase"/>
</dbReference>
<reference evidence="2 3" key="1">
    <citation type="submission" date="2020-05" db="EMBL/GenBank/DDBJ databases">
        <title>Paenibacillus glebae, sp. nov., Paenibacillus humi sp. nov., Paenibacillus pedi sp. nov., Paenibacillus terrestris sp. nov. and Paenibacillus terricola sp. nov., isolated from a forest top soil sample.</title>
        <authorList>
            <person name="Qi S."/>
            <person name="Carlier A."/>
            <person name="Cnockaert M."/>
            <person name="Vandamme P."/>
        </authorList>
    </citation>
    <scope>NUCLEOTIDE SEQUENCE [LARGE SCALE GENOMIC DNA]</scope>
    <source>
        <strain evidence="2 3">LMG 29502</strain>
    </source>
</reference>
<feature type="domain" description="NAD-dependent epimerase/dehydratase" evidence="1">
    <location>
        <begin position="4"/>
        <end position="228"/>
    </location>
</feature>
<dbReference type="EMBL" id="JABMKX010000001">
    <property type="protein sequence ID" value="NQX43703.1"/>
    <property type="molecule type" value="Genomic_DNA"/>
</dbReference>
<protein>
    <submittedName>
        <fullName evidence="2">NAD-dependent epimerase/dehydratase family protein</fullName>
    </submittedName>
</protein>
<evidence type="ECO:0000259" key="1">
    <source>
        <dbReference type="Pfam" id="PF01370"/>
    </source>
</evidence>
<evidence type="ECO:0000313" key="3">
    <source>
        <dbReference type="Proteomes" id="UP000711047"/>
    </source>
</evidence>
<comment type="caution">
    <text evidence="2">The sequence shown here is derived from an EMBL/GenBank/DDBJ whole genome shotgun (WGS) entry which is preliminary data.</text>
</comment>
<gene>
    <name evidence="2" type="ORF">HQN87_00040</name>
</gene>
<dbReference type="Gene3D" id="3.40.50.720">
    <property type="entry name" value="NAD(P)-binding Rossmann-like Domain"/>
    <property type="match status" value="1"/>
</dbReference>
<dbReference type="PANTHER" id="PTHR48079">
    <property type="entry name" value="PROTEIN YEEZ"/>
    <property type="match status" value="1"/>
</dbReference>
<evidence type="ECO:0000313" key="2">
    <source>
        <dbReference type="EMBL" id="NQX43703.1"/>
    </source>
</evidence>
<name>A0ABX2DGF9_9BACL</name>
<dbReference type="Pfam" id="PF01370">
    <property type="entry name" value="Epimerase"/>
    <property type="match status" value="1"/>
</dbReference>
<dbReference type="InterPro" id="IPR051783">
    <property type="entry name" value="NAD(P)-dependent_oxidoreduct"/>
</dbReference>
<dbReference type="PANTHER" id="PTHR48079:SF6">
    <property type="entry name" value="NAD(P)-BINDING DOMAIN-CONTAINING PROTEIN-RELATED"/>
    <property type="match status" value="1"/>
</dbReference>
<keyword evidence="3" id="KW-1185">Reference proteome</keyword>
<dbReference type="InterPro" id="IPR036291">
    <property type="entry name" value="NAD(P)-bd_dom_sf"/>
</dbReference>
<accession>A0ABX2DGF9</accession>
<dbReference type="RefSeq" id="WP_173125888.1">
    <property type="nucleotide sequence ID" value="NZ_JABMKX010000001.1"/>
</dbReference>
<organism evidence="2 3">
    <name type="scientific">Paenibacillus tritici</name>
    <dbReference type="NCBI Taxonomy" id="1873425"/>
    <lineage>
        <taxon>Bacteria</taxon>
        <taxon>Bacillati</taxon>
        <taxon>Bacillota</taxon>
        <taxon>Bacilli</taxon>
        <taxon>Bacillales</taxon>
        <taxon>Paenibacillaceae</taxon>
        <taxon>Paenibacillus</taxon>
    </lineage>
</organism>
<sequence length="329" mass="36332">MTKALVTGATGFLGRHTARRLARMGWEVYGQGRNLELGKQLGQEGVEFLAGDLREAESGRFCRGMDVVFHCAALSSPWGKYKEFYTCNVEATRHIVEGCRRHGVGRLVHISTPSVYSSQQHRFAIRESDPLPKRPANGYAATKLIAEQVVGQASREGLPAFMLRPRAIFGPMDNALFPRLLAANKSKGVPLMNGGRAKIDLTCVENVVDAMLLCCEAPLSASGRAYNITNGEPLMFSELITRLFSLLELPLHTRRLPYPVAYTAAAMMEGIHRVLPVLGEPLLTRYSAAALGISQTLDISLAREQLGYHPRVTTDEGLHAFAEWWREQP</sequence>
<dbReference type="SUPFAM" id="SSF51735">
    <property type="entry name" value="NAD(P)-binding Rossmann-fold domains"/>
    <property type="match status" value="1"/>
</dbReference>